<evidence type="ECO:0000256" key="1">
    <source>
        <dbReference type="SAM" id="MobiDB-lite"/>
    </source>
</evidence>
<dbReference type="InterPro" id="IPR021109">
    <property type="entry name" value="Peptidase_aspartic_dom_sf"/>
</dbReference>
<accession>A0A5B6WIL6</accession>
<comment type="caution">
    <text evidence="2">The sequence shown here is derived from an EMBL/GenBank/DDBJ whole genome shotgun (WGS) entry which is preliminary data.</text>
</comment>
<sequence>MTSTENCLQDTEKTLKSQQTSAEETKNRIKELTKSVGEVTKAVEQLAKLMSERSIGRLPSNTEINPKEQIHAITAHNSTGVDEPNPIQKNEVDEGKVEATQEKPKPEIKEYQPHIPYLEAMKRDYTEEQFGKINVDNALADLGASINVMPYTLFKRLGLGKPKQTRMSIQLADKTVRIPRGIIEDVLVKIDKFVFPVDLLF</sequence>
<dbReference type="AlphaFoldDB" id="A0A5B6WIL6"/>
<protein>
    <submittedName>
        <fullName evidence="2">Gag-asp_proteas domain-containing protein</fullName>
    </submittedName>
</protein>
<feature type="region of interest" description="Disordered" evidence="1">
    <location>
        <begin position="75"/>
        <end position="103"/>
    </location>
</feature>
<dbReference type="Proteomes" id="UP000325315">
    <property type="component" value="Unassembled WGS sequence"/>
</dbReference>
<dbReference type="Gene3D" id="2.40.70.10">
    <property type="entry name" value="Acid Proteases"/>
    <property type="match status" value="1"/>
</dbReference>
<keyword evidence="3" id="KW-1185">Reference proteome</keyword>
<proteinExistence type="predicted"/>
<dbReference type="PANTHER" id="PTHR33067">
    <property type="entry name" value="RNA-DIRECTED DNA POLYMERASE-RELATED"/>
    <property type="match status" value="1"/>
</dbReference>
<feature type="region of interest" description="Disordered" evidence="1">
    <location>
        <begin position="1"/>
        <end position="26"/>
    </location>
</feature>
<dbReference type="PANTHER" id="PTHR33067:SF35">
    <property type="entry name" value="ASPARTIC PEPTIDASE DDI1-TYPE DOMAIN-CONTAINING PROTEIN"/>
    <property type="match status" value="1"/>
</dbReference>
<name>A0A5B6WIL6_9ROSI</name>
<evidence type="ECO:0000313" key="2">
    <source>
        <dbReference type="EMBL" id="KAA3480945.1"/>
    </source>
</evidence>
<dbReference type="EMBL" id="SMMG02000003">
    <property type="protein sequence ID" value="KAA3480945.1"/>
    <property type="molecule type" value="Genomic_DNA"/>
</dbReference>
<evidence type="ECO:0000313" key="3">
    <source>
        <dbReference type="Proteomes" id="UP000325315"/>
    </source>
</evidence>
<gene>
    <name evidence="2" type="ORF">EPI10_021348</name>
</gene>
<organism evidence="2 3">
    <name type="scientific">Gossypium australe</name>
    <dbReference type="NCBI Taxonomy" id="47621"/>
    <lineage>
        <taxon>Eukaryota</taxon>
        <taxon>Viridiplantae</taxon>
        <taxon>Streptophyta</taxon>
        <taxon>Embryophyta</taxon>
        <taxon>Tracheophyta</taxon>
        <taxon>Spermatophyta</taxon>
        <taxon>Magnoliopsida</taxon>
        <taxon>eudicotyledons</taxon>
        <taxon>Gunneridae</taxon>
        <taxon>Pentapetalae</taxon>
        <taxon>rosids</taxon>
        <taxon>malvids</taxon>
        <taxon>Malvales</taxon>
        <taxon>Malvaceae</taxon>
        <taxon>Malvoideae</taxon>
        <taxon>Gossypium</taxon>
    </lineage>
</organism>
<feature type="compositionally biased region" description="Basic and acidic residues" evidence="1">
    <location>
        <begin position="90"/>
        <end position="103"/>
    </location>
</feature>
<dbReference type="Pfam" id="PF13650">
    <property type="entry name" value="Asp_protease_2"/>
    <property type="match status" value="1"/>
</dbReference>
<reference evidence="3" key="1">
    <citation type="journal article" date="2019" name="Plant Biotechnol. J.">
        <title>Genome sequencing of the Australian wild diploid species Gossypium australe highlights disease resistance and delayed gland morphogenesis.</title>
        <authorList>
            <person name="Cai Y."/>
            <person name="Cai X."/>
            <person name="Wang Q."/>
            <person name="Wang P."/>
            <person name="Zhang Y."/>
            <person name="Cai C."/>
            <person name="Xu Y."/>
            <person name="Wang K."/>
            <person name="Zhou Z."/>
            <person name="Wang C."/>
            <person name="Geng S."/>
            <person name="Li B."/>
            <person name="Dong Q."/>
            <person name="Hou Y."/>
            <person name="Wang H."/>
            <person name="Ai P."/>
            <person name="Liu Z."/>
            <person name="Yi F."/>
            <person name="Sun M."/>
            <person name="An G."/>
            <person name="Cheng J."/>
            <person name="Zhang Y."/>
            <person name="Shi Q."/>
            <person name="Xie Y."/>
            <person name="Shi X."/>
            <person name="Chang Y."/>
            <person name="Huang F."/>
            <person name="Chen Y."/>
            <person name="Hong S."/>
            <person name="Mi L."/>
            <person name="Sun Q."/>
            <person name="Zhang L."/>
            <person name="Zhou B."/>
            <person name="Peng R."/>
            <person name="Zhang X."/>
            <person name="Liu F."/>
        </authorList>
    </citation>
    <scope>NUCLEOTIDE SEQUENCE [LARGE SCALE GENOMIC DNA]</scope>
    <source>
        <strain evidence="3">cv. PA1801</strain>
    </source>
</reference>
<dbReference type="OrthoDB" id="997500at2759"/>
<dbReference type="CDD" id="cd00303">
    <property type="entry name" value="retropepsin_like"/>
    <property type="match status" value="1"/>
</dbReference>